<dbReference type="AlphaFoldDB" id="Q2H814"/>
<keyword evidence="4" id="KW-1185">Reference proteome</keyword>
<dbReference type="HOGENOM" id="CLU_1916830_0_0_1"/>
<accession>Q2H814</accession>
<dbReference type="VEuPathDB" id="FungiDB:CHGG_03640"/>
<evidence type="ECO:0008006" key="5">
    <source>
        <dbReference type="Google" id="ProtNLM"/>
    </source>
</evidence>
<dbReference type="InParanoid" id="Q2H814"/>
<keyword evidence="2" id="KW-0732">Signal</keyword>
<gene>
    <name evidence="3" type="ORF">CHGG_03640</name>
</gene>
<dbReference type="RefSeq" id="XP_001230156.1">
    <property type="nucleotide sequence ID" value="XM_001230155.1"/>
</dbReference>
<dbReference type="OrthoDB" id="10326190at2759"/>
<evidence type="ECO:0000313" key="4">
    <source>
        <dbReference type="Proteomes" id="UP000001056"/>
    </source>
</evidence>
<dbReference type="EMBL" id="CH408030">
    <property type="protein sequence ID" value="EAQ91705.1"/>
    <property type="molecule type" value="Genomic_DNA"/>
</dbReference>
<proteinExistence type="predicted"/>
<reference evidence="4" key="1">
    <citation type="journal article" date="2015" name="Genome Announc.">
        <title>Draft genome sequence of the cellulolytic fungus Chaetomium globosum.</title>
        <authorList>
            <person name="Cuomo C.A."/>
            <person name="Untereiner W.A."/>
            <person name="Ma L.-J."/>
            <person name="Grabherr M."/>
            <person name="Birren B.W."/>
        </authorList>
    </citation>
    <scope>NUCLEOTIDE SEQUENCE [LARGE SCALE GENOMIC DNA]</scope>
    <source>
        <strain evidence="4">ATCC 6205 / CBS 148.51 / DSM 1962 / NBRC 6347 / NRRL 1970</strain>
    </source>
</reference>
<evidence type="ECO:0000256" key="2">
    <source>
        <dbReference type="SAM" id="SignalP"/>
    </source>
</evidence>
<feature type="signal peptide" evidence="2">
    <location>
        <begin position="1"/>
        <end position="18"/>
    </location>
</feature>
<protein>
    <recommendedName>
        <fullName evidence="5">Ecp2 effector protein domain-containing protein</fullName>
    </recommendedName>
</protein>
<feature type="region of interest" description="Disordered" evidence="1">
    <location>
        <begin position="99"/>
        <end position="132"/>
    </location>
</feature>
<evidence type="ECO:0000313" key="3">
    <source>
        <dbReference type="EMBL" id="EAQ91705.1"/>
    </source>
</evidence>
<sequence length="132" mass="13740">MLLKPVLALASLVTLVVAAPATEPDTGLSQREALEPFTLAESSDTLKARDLTKRDAINISMFGGNGCTGQVHGISQIGGAPTCYPVPASKRSIHTWGDYARDGHKDEEGSSRCVGEGNHSSTSVAWSDGGVS</sequence>
<organism evidence="3 4">
    <name type="scientific">Chaetomium globosum (strain ATCC 6205 / CBS 148.51 / DSM 1962 / NBRC 6347 / NRRL 1970)</name>
    <name type="common">Soil fungus</name>
    <dbReference type="NCBI Taxonomy" id="306901"/>
    <lineage>
        <taxon>Eukaryota</taxon>
        <taxon>Fungi</taxon>
        <taxon>Dikarya</taxon>
        <taxon>Ascomycota</taxon>
        <taxon>Pezizomycotina</taxon>
        <taxon>Sordariomycetes</taxon>
        <taxon>Sordariomycetidae</taxon>
        <taxon>Sordariales</taxon>
        <taxon>Chaetomiaceae</taxon>
        <taxon>Chaetomium</taxon>
    </lineage>
</organism>
<name>Q2H814_CHAGB</name>
<dbReference type="Proteomes" id="UP000001056">
    <property type="component" value="Unassembled WGS sequence"/>
</dbReference>
<dbReference type="GeneID" id="4388885"/>
<evidence type="ECO:0000256" key="1">
    <source>
        <dbReference type="SAM" id="MobiDB-lite"/>
    </source>
</evidence>
<feature type="compositionally biased region" description="Basic and acidic residues" evidence="1">
    <location>
        <begin position="99"/>
        <end position="110"/>
    </location>
</feature>
<feature type="chain" id="PRO_5004208609" description="Ecp2 effector protein domain-containing protein" evidence="2">
    <location>
        <begin position="19"/>
        <end position="132"/>
    </location>
</feature>